<dbReference type="EMBL" id="JAPFFF010000019">
    <property type="protein sequence ID" value="KAK8857814.1"/>
    <property type="molecule type" value="Genomic_DNA"/>
</dbReference>
<proteinExistence type="predicted"/>
<reference evidence="1 2" key="1">
    <citation type="submission" date="2024-04" db="EMBL/GenBank/DDBJ databases">
        <title>Tritrichomonas musculus Genome.</title>
        <authorList>
            <person name="Alves-Ferreira E."/>
            <person name="Grigg M."/>
            <person name="Lorenzi H."/>
            <person name="Galac M."/>
        </authorList>
    </citation>
    <scope>NUCLEOTIDE SEQUENCE [LARGE SCALE GENOMIC DNA]</scope>
    <source>
        <strain evidence="1 2">EAF2021</strain>
    </source>
</reference>
<organism evidence="1 2">
    <name type="scientific">Tritrichomonas musculus</name>
    <dbReference type="NCBI Taxonomy" id="1915356"/>
    <lineage>
        <taxon>Eukaryota</taxon>
        <taxon>Metamonada</taxon>
        <taxon>Parabasalia</taxon>
        <taxon>Tritrichomonadida</taxon>
        <taxon>Tritrichomonadidae</taxon>
        <taxon>Tritrichomonas</taxon>
    </lineage>
</organism>
<protein>
    <submittedName>
        <fullName evidence="1">Uncharacterized protein</fullName>
    </submittedName>
</protein>
<evidence type="ECO:0000313" key="1">
    <source>
        <dbReference type="EMBL" id="KAK8857814.1"/>
    </source>
</evidence>
<accession>A0ABR2I6V0</accession>
<evidence type="ECO:0000313" key="2">
    <source>
        <dbReference type="Proteomes" id="UP001470230"/>
    </source>
</evidence>
<name>A0ABR2I6V0_9EUKA</name>
<keyword evidence="2" id="KW-1185">Reference proteome</keyword>
<comment type="caution">
    <text evidence="1">The sequence shown here is derived from an EMBL/GenBank/DDBJ whole genome shotgun (WGS) entry which is preliminary data.</text>
</comment>
<gene>
    <name evidence="1" type="ORF">M9Y10_012908</name>
</gene>
<dbReference type="Proteomes" id="UP001470230">
    <property type="component" value="Unassembled WGS sequence"/>
</dbReference>
<sequence>MMSQTEPEFVANHGYTIKTLNGYYLVNKNILSKVLKYSFTAISNDGIIADPNVDDELFFKTLLFNRGYVAAASNHAEGFHRQLKSIANLNLGIEHNIEKLIYQILQKI</sequence>